<accession>A0A6M3LCL5</accession>
<sequence length="146" mass="16398">MKQAVKVKIGQLEMAAPVLQKLMQAQMPIKLAYALQKTARAIGEETAFITEQKQKTIDKFTEKGPDGKSIPGDRPGTWKLAEGTQTEFWKIFTELMETEIDLTIYQVPIASLETLNGVELSPVEMGTIWFLFEEHLESGPPIEKCN</sequence>
<name>A0A6M3LCL5_9ZZZZ</name>
<organism evidence="1">
    <name type="scientific">viral metagenome</name>
    <dbReference type="NCBI Taxonomy" id="1070528"/>
    <lineage>
        <taxon>unclassified sequences</taxon>
        <taxon>metagenomes</taxon>
        <taxon>organismal metagenomes</taxon>
    </lineage>
</organism>
<dbReference type="AlphaFoldDB" id="A0A6M3LCL5"/>
<protein>
    <submittedName>
        <fullName evidence="1">Uncharacterized protein</fullName>
    </submittedName>
</protein>
<evidence type="ECO:0000313" key="1">
    <source>
        <dbReference type="EMBL" id="QJA92786.1"/>
    </source>
</evidence>
<proteinExistence type="predicted"/>
<dbReference type="EMBL" id="MT143096">
    <property type="protein sequence ID" value="QJA92786.1"/>
    <property type="molecule type" value="Genomic_DNA"/>
</dbReference>
<reference evidence="1" key="1">
    <citation type="submission" date="2020-03" db="EMBL/GenBank/DDBJ databases">
        <title>The deep terrestrial virosphere.</title>
        <authorList>
            <person name="Holmfeldt K."/>
            <person name="Nilsson E."/>
            <person name="Simone D."/>
            <person name="Lopez-Fernandez M."/>
            <person name="Wu X."/>
            <person name="de Brujin I."/>
            <person name="Lundin D."/>
            <person name="Andersson A."/>
            <person name="Bertilsson S."/>
            <person name="Dopson M."/>
        </authorList>
    </citation>
    <scope>NUCLEOTIDE SEQUENCE</scope>
    <source>
        <strain evidence="1">MM415B04471</strain>
    </source>
</reference>
<gene>
    <name evidence="1" type="ORF">MM415B04471_0005</name>
</gene>